<evidence type="ECO:0000256" key="2">
    <source>
        <dbReference type="ARBA" id="ARBA00023315"/>
    </source>
</evidence>
<dbReference type="PANTHER" id="PTHR43877">
    <property type="entry name" value="AMINOALKYLPHOSPHONATE N-ACETYLTRANSFERASE-RELATED-RELATED"/>
    <property type="match status" value="1"/>
</dbReference>
<dbReference type="SUPFAM" id="SSF55729">
    <property type="entry name" value="Acyl-CoA N-acyltransferases (Nat)"/>
    <property type="match status" value="1"/>
</dbReference>
<feature type="domain" description="N-acetyltransferase" evidence="3">
    <location>
        <begin position="29"/>
        <end position="178"/>
    </location>
</feature>
<dbReference type="CDD" id="cd04301">
    <property type="entry name" value="NAT_SF"/>
    <property type="match status" value="1"/>
</dbReference>
<keyword evidence="5" id="KW-1185">Reference proteome</keyword>
<gene>
    <name evidence="4" type="ORF">SAMN05444165_2393</name>
</gene>
<evidence type="ECO:0000313" key="4">
    <source>
        <dbReference type="EMBL" id="SIO34371.1"/>
    </source>
</evidence>
<evidence type="ECO:0000313" key="5">
    <source>
        <dbReference type="Proteomes" id="UP000185151"/>
    </source>
</evidence>
<organism evidence="4 5">
    <name type="scientific">Paraburkholderia phenazinium</name>
    <dbReference type="NCBI Taxonomy" id="60549"/>
    <lineage>
        <taxon>Bacteria</taxon>
        <taxon>Pseudomonadati</taxon>
        <taxon>Pseudomonadota</taxon>
        <taxon>Betaproteobacteria</taxon>
        <taxon>Burkholderiales</taxon>
        <taxon>Burkholderiaceae</taxon>
        <taxon>Paraburkholderia</taxon>
    </lineage>
</organism>
<dbReference type="Gene3D" id="3.40.630.30">
    <property type="match status" value="1"/>
</dbReference>
<evidence type="ECO:0000259" key="3">
    <source>
        <dbReference type="PROSITE" id="PS51186"/>
    </source>
</evidence>
<evidence type="ECO:0000256" key="1">
    <source>
        <dbReference type="ARBA" id="ARBA00022679"/>
    </source>
</evidence>
<dbReference type="InterPro" id="IPR050832">
    <property type="entry name" value="Bact_Acetyltransf"/>
</dbReference>
<dbReference type="Proteomes" id="UP000185151">
    <property type="component" value="Unassembled WGS sequence"/>
</dbReference>
<reference evidence="4 5" key="1">
    <citation type="submission" date="2016-11" db="EMBL/GenBank/DDBJ databases">
        <authorList>
            <person name="Jaros S."/>
            <person name="Januszkiewicz K."/>
            <person name="Wedrychowicz H."/>
        </authorList>
    </citation>
    <scope>NUCLEOTIDE SEQUENCE [LARGE SCALE GENOMIC DNA]</scope>
    <source>
        <strain evidence="4 5">GAS95</strain>
    </source>
</reference>
<dbReference type="Pfam" id="PF00583">
    <property type="entry name" value="Acetyltransf_1"/>
    <property type="match status" value="1"/>
</dbReference>
<dbReference type="InterPro" id="IPR000182">
    <property type="entry name" value="GNAT_dom"/>
</dbReference>
<accession>A0A1N6IQS2</accession>
<keyword evidence="2 4" id="KW-0012">Acyltransferase</keyword>
<sequence>MGPGRCGSVRFDADVIDLHRKFMQDSFAFTFRFAEPDDTEAVRAIEYEAAQRFATIGMTGIADAQPMNADFVHRKIAASEIVVALNDAARCVGFVMFAPLPTRFYIEELDVLTAWAGRRIGAALLEQVDGLARKAGARRLVLSTFRDVPWNAPYYERLGFSVIPGEQLDAKLRAIRAAHVDRGLDETKRVFMCREVAAAQP</sequence>
<name>A0A1N6IQS2_9BURK</name>
<dbReference type="InterPro" id="IPR016181">
    <property type="entry name" value="Acyl_CoA_acyltransferase"/>
</dbReference>
<dbReference type="EMBL" id="FSRU01000001">
    <property type="protein sequence ID" value="SIO34371.1"/>
    <property type="molecule type" value="Genomic_DNA"/>
</dbReference>
<keyword evidence="1 4" id="KW-0808">Transferase</keyword>
<proteinExistence type="predicted"/>
<dbReference type="GO" id="GO:0016747">
    <property type="term" value="F:acyltransferase activity, transferring groups other than amino-acyl groups"/>
    <property type="evidence" value="ECO:0007669"/>
    <property type="project" value="InterPro"/>
</dbReference>
<dbReference type="AlphaFoldDB" id="A0A1N6IQS2"/>
<protein>
    <submittedName>
        <fullName evidence="4">L-amino acid N-acyltransferase YncA</fullName>
    </submittedName>
</protein>
<dbReference type="PROSITE" id="PS51186">
    <property type="entry name" value="GNAT"/>
    <property type="match status" value="1"/>
</dbReference>